<sequence>MGFLFNKYSHFNLANIVTFFNIASGIFAIYFLTHHQFLAAALFAWLAGGFDIFDGKIARKYNLSTQFGIQLDSYADFLSFVIVPAMFIYFAVVDTKEEFLFMPLVIFAFIYYIISGLRRLIQFNINADEGKVEKFFTGVPTPLGAILLWLVYLVYLTDTISETFVLFMMIIIAYLLNSKVKIPHL</sequence>
<keyword evidence="10" id="KW-1208">Phospholipid metabolism</keyword>
<feature type="transmembrane region" description="Helical" evidence="12">
    <location>
        <begin position="99"/>
        <end position="114"/>
    </location>
</feature>
<keyword evidence="3" id="KW-0444">Lipid biosynthesis</keyword>
<evidence type="ECO:0000256" key="11">
    <source>
        <dbReference type="RuleBase" id="RU003750"/>
    </source>
</evidence>
<comment type="caution">
    <text evidence="13">The sequence shown here is derived from an EMBL/GenBank/DDBJ whole genome shotgun (WGS) entry which is preliminary data.</text>
</comment>
<dbReference type="InterPro" id="IPR000462">
    <property type="entry name" value="CDP-OH_P_trans"/>
</dbReference>
<gene>
    <name evidence="13" type="ORF">AA20_06680</name>
</gene>
<dbReference type="PANTHER" id="PTHR14269">
    <property type="entry name" value="CDP-DIACYLGLYCEROL--GLYCEROL-3-PHOSPHATE 3-PHOSPHATIDYLTRANSFERASE-RELATED"/>
    <property type="match status" value="1"/>
</dbReference>
<keyword evidence="9" id="KW-0594">Phospholipid biosynthesis</keyword>
<dbReference type="Gene3D" id="1.20.120.1760">
    <property type="match status" value="1"/>
</dbReference>
<feature type="transmembrane region" description="Helical" evidence="12">
    <location>
        <begin position="160"/>
        <end position="177"/>
    </location>
</feature>
<evidence type="ECO:0000313" key="14">
    <source>
        <dbReference type="Proteomes" id="UP000035514"/>
    </source>
</evidence>
<evidence type="ECO:0000256" key="1">
    <source>
        <dbReference type="ARBA" id="ARBA00004141"/>
    </source>
</evidence>
<accession>A0A0G9JYT6</accession>
<evidence type="ECO:0000256" key="7">
    <source>
        <dbReference type="ARBA" id="ARBA00023098"/>
    </source>
</evidence>
<organism evidence="13 14">
    <name type="scientific">Aliarcobacter butzleri L348</name>
    <dbReference type="NCBI Taxonomy" id="1447256"/>
    <lineage>
        <taxon>Bacteria</taxon>
        <taxon>Pseudomonadati</taxon>
        <taxon>Campylobacterota</taxon>
        <taxon>Epsilonproteobacteria</taxon>
        <taxon>Campylobacterales</taxon>
        <taxon>Arcobacteraceae</taxon>
        <taxon>Aliarcobacter</taxon>
    </lineage>
</organism>
<evidence type="ECO:0000256" key="10">
    <source>
        <dbReference type="ARBA" id="ARBA00023264"/>
    </source>
</evidence>
<evidence type="ECO:0000313" key="13">
    <source>
        <dbReference type="EMBL" id="KLD99443.1"/>
    </source>
</evidence>
<dbReference type="RefSeq" id="WP_004509338.1">
    <property type="nucleotide sequence ID" value="NZ_JAIQ01000096.1"/>
</dbReference>
<feature type="transmembrane region" description="Helical" evidence="12">
    <location>
        <begin position="37"/>
        <end position="53"/>
    </location>
</feature>
<keyword evidence="8 12" id="KW-0472">Membrane</keyword>
<comment type="similarity">
    <text evidence="2 11">Belongs to the CDP-alcohol phosphatidyltransferase class-I family.</text>
</comment>
<dbReference type="GO" id="GO:0016780">
    <property type="term" value="F:phosphotransferase activity, for other substituted phosphate groups"/>
    <property type="evidence" value="ECO:0007669"/>
    <property type="project" value="InterPro"/>
</dbReference>
<dbReference type="GO" id="GO:0008654">
    <property type="term" value="P:phospholipid biosynthetic process"/>
    <property type="evidence" value="ECO:0007669"/>
    <property type="project" value="UniProtKB-KW"/>
</dbReference>
<dbReference type="GO" id="GO:0016020">
    <property type="term" value="C:membrane"/>
    <property type="evidence" value="ECO:0007669"/>
    <property type="project" value="UniProtKB-SubCell"/>
</dbReference>
<evidence type="ECO:0000256" key="3">
    <source>
        <dbReference type="ARBA" id="ARBA00022516"/>
    </source>
</evidence>
<dbReference type="InterPro" id="IPR048254">
    <property type="entry name" value="CDP_ALCOHOL_P_TRANSF_CS"/>
</dbReference>
<evidence type="ECO:0000256" key="9">
    <source>
        <dbReference type="ARBA" id="ARBA00023209"/>
    </source>
</evidence>
<keyword evidence="6 12" id="KW-1133">Transmembrane helix</keyword>
<dbReference type="InterPro" id="IPR043130">
    <property type="entry name" value="CDP-OH_PTrfase_TM_dom"/>
</dbReference>
<dbReference type="InterPro" id="IPR050324">
    <property type="entry name" value="CDP-alcohol_PTase-I"/>
</dbReference>
<evidence type="ECO:0000256" key="6">
    <source>
        <dbReference type="ARBA" id="ARBA00022989"/>
    </source>
</evidence>
<evidence type="ECO:0000256" key="4">
    <source>
        <dbReference type="ARBA" id="ARBA00022679"/>
    </source>
</evidence>
<feature type="transmembrane region" description="Helical" evidence="12">
    <location>
        <begin position="135"/>
        <end position="154"/>
    </location>
</feature>
<evidence type="ECO:0000256" key="2">
    <source>
        <dbReference type="ARBA" id="ARBA00010441"/>
    </source>
</evidence>
<dbReference type="AlphaFoldDB" id="A0A0G9JYT6"/>
<proteinExistence type="inferred from homology"/>
<dbReference type="Proteomes" id="UP000035514">
    <property type="component" value="Unassembled WGS sequence"/>
</dbReference>
<keyword evidence="7" id="KW-0443">Lipid metabolism</keyword>
<evidence type="ECO:0000256" key="12">
    <source>
        <dbReference type="SAM" id="Phobius"/>
    </source>
</evidence>
<dbReference type="PROSITE" id="PS00379">
    <property type="entry name" value="CDP_ALCOHOL_P_TRANSF"/>
    <property type="match status" value="1"/>
</dbReference>
<reference evidence="13 14" key="1">
    <citation type="submission" date="2014-01" db="EMBL/GenBank/DDBJ databases">
        <title>Development of a Comparative Genomic Fingerprinting Assay for High Resolution Genotyping of Arcobacter butzleri.</title>
        <authorList>
            <person name="Webb A.L."/>
            <person name="Inglis G.D."/>
            <person name="Kruczkiewicz P."/>
            <person name="Selinger L.B."/>
            <person name="Taboada E.N."/>
        </authorList>
    </citation>
    <scope>NUCLEOTIDE SEQUENCE [LARGE SCALE GENOMIC DNA]</scope>
    <source>
        <strain evidence="13 14">L348</strain>
    </source>
</reference>
<evidence type="ECO:0000256" key="5">
    <source>
        <dbReference type="ARBA" id="ARBA00022692"/>
    </source>
</evidence>
<dbReference type="GeneID" id="24303580"/>
<evidence type="ECO:0000256" key="8">
    <source>
        <dbReference type="ARBA" id="ARBA00023136"/>
    </source>
</evidence>
<dbReference type="PANTHER" id="PTHR14269:SF61">
    <property type="entry name" value="CDP-DIACYLGLYCEROL--SERINE O-PHOSPHATIDYLTRANSFERASE"/>
    <property type="match status" value="1"/>
</dbReference>
<keyword evidence="5 12" id="KW-0812">Transmembrane</keyword>
<dbReference type="PATRIC" id="fig|1447256.3.peg.1303"/>
<protein>
    <submittedName>
        <fullName evidence="13">Phosphatidylserine synthase</fullName>
    </submittedName>
</protein>
<feature type="transmembrane region" description="Helical" evidence="12">
    <location>
        <begin position="12"/>
        <end position="31"/>
    </location>
</feature>
<name>A0A0G9JYT6_9BACT</name>
<feature type="transmembrane region" description="Helical" evidence="12">
    <location>
        <begin position="74"/>
        <end position="93"/>
    </location>
</feature>
<keyword evidence="4 11" id="KW-0808">Transferase</keyword>
<dbReference type="Pfam" id="PF01066">
    <property type="entry name" value="CDP-OH_P_transf"/>
    <property type="match status" value="1"/>
</dbReference>
<dbReference type="EMBL" id="JAIQ01000096">
    <property type="protein sequence ID" value="KLD99443.1"/>
    <property type="molecule type" value="Genomic_DNA"/>
</dbReference>
<comment type="subcellular location">
    <subcellularLocation>
        <location evidence="1">Membrane</location>
        <topology evidence="1">Multi-pass membrane protein</topology>
    </subcellularLocation>
</comment>